<dbReference type="NCBIfam" id="TIGR03126">
    <property type="entry name" value="one_C_fae"/>
    <property type="match status" value="1"/>
</dbReference>
<dbReference type="RefSeq" id="WP_145433943.1">
    <property type="nucleotide sequence ID" value="NZ_CP036339.1"/>
</dbReference>
<keyword evidence="1 3" id="KW-0456">Lyase</keyword>
<dbReference type="InterPro" id="IPR014826">
    <property type="entry name" value="HCHO-activating_enzyme"/>
</dbReference>
<sequence>MNYPRIGEALVRGERHRLAAAEPELMIGDLNGPVGVAFANLLGGQVEGHTRVLALLNADVAVKPATLMVSKVTVKKNKYTSILMGSVQAGIAHGVLDAVRDGTIPRDQCEKIGIIAAIWLYPEVVEATDLDYEDLFNTHRKSMHLAIKKAMSGEPTIEWLLENQDKIVHSYHQKGLDGKL</sequence>
<dbReference type="Proteomes" id="UP000317909">
    <property type="component" value="Chromosome"/>
</dbReference>
<accession>A0A517U0J5</accession>
<dbReference type="Gene3D" id="3.30.230.60">
    <property type="entry name" value="Formaldehyde-activating enzyme"/>
    <property type="match status" value="1"/>
</dbReference>
<organism evidence="3 4">
    <name type="scientific">Lacipirellula limnantheis</name>
    <dbReference type="NCBI Taxonomy" id="2528024"/>
    <lineage>
        <taxon>Bacteria</taxon>
        <taxon>Pseudomonadati</taxon>
        <taxon>Planctomycetota</taxon>
        <taxon>Planctomycetia</taxon>
        <taxon>Pirellulales</taxon>
        <taxon>Lacipirellulaceae</taxon>
        <taxon>Lacipirellula</taxon>
    </lineage>
</organism>
<dbReference type="AlphaFoldDB" id="A0A517U0J5"/>
<dbReference type="EC" id="4.3.3.-" evidence="3"/>
<reference evidence="3 4" key="1">
    <citation type="submission" date="2019-02" db="EMBL/GenBank/DDBJ databases">
        <title>Deep-cultivation of Planctomycetes and their phenomic and genomic characterization uncovers novel biology.</title>
        <authorList>
            <person name="Wiegand S."/>
            <person name="Jogler M."/>
            <person name="Boedeker C."/>
            <person name="Pinto D."/>
            <person name="Vollmers J."/>
            <person name="Rivas-Marin E."/>
            <person name="Kohn T."/>
            <person name="Peeters S.H."/>
            <person name="Heuer A."/>
            <person name="Rast P."/>
            <person name="Oberbeckmann S."/>
            <person name="Bunk B."/>
            <person name="Jeske O."/>
            <person name="Meyerdierks A."/>
            <person name="Storesund J.E."/>
            <person name="Kallscheuer N."/>
            <person name="Luecker S."/>
            <person name="Lage O.M."/>
            <person name="Pohl T."/>
            <person name="Merkel B.J."/>
            <person name="Hornburger P."/>
            <person name="Mueller R.-W."/>
            <person name="Bruemmer F."/>
            <person name="Labrenz M."/>
            <person name="Spormann A.M."/>
            <person name="Op den Camp H."/>
            <person name="Overmann J."/>
            <person name="Amann R."/>
            <person name="Jetten M.S.M."/>
            <person name="Mascher T."/>
            <person name="Medema M.H."/>
            <person name="Devos D.P."/>
            <person name="Kaster A.-K."/>
            <person name="Ovreas L."/>
            <person name="Rohde M."/>
            <person name="Galperin M.Y."/>
            <person name="Jogler C."/>
        </authorList>
    </citation>
    <scope>NUCLEOTIDE SEQUENCE [LARGE SCALE GENOMIC DNA]</scope>
    <source>
        <strain evidence="3 4">I41</strain>
    </source>
</reference>
<proteinExistence type="predicted"/>
<evidence type="ECO:0000313" key="3">
    <source>
        <dbReference type="EMBL" id="QDT74158.1"/>
    </source>
</evidence>
<protein>
    <submittedName>
        <fullName evidence="3">Formaldehyde-activating enzyme</fullName>
        <ecNumber evidence="3">4.3.3.-</ecNumber>
    </submittedName>
</protein>
<dbReference type="InterPro" id="IPR037075">
    <property type="entry name" value="HCHO-activating_enzyme_sf"/>
</dbReference>
<dbReference type="SUPFAM" id="SSF54211">
    <property type="entry name" value="Ribosomal protein S5 domain 2-like"/>
    <property type="match status" value="1"/>
</dbReference>
<dbReference type="Pfam" id="PF08714">
    <property type="entry name" value="Fae"/>
    <property type="match status" value="1"/>
</dbReference>
<dbReference type="OrthoDB" id="5572268at2"/>
<dbReference type="EMBL" id="CP036339">
    <property type="protein sequence ID" value="QDT74158.1"/>
    <property type="molecule type" value="Genomic_DNA"/>
</dbReference>
<name>A0A517U0J5_9BACT</name>
<evidence type="ECO:0000256" key="1">
    <source>
        <dbReference type="ARBA" id="ARBA00023239"/>
    </source>
</evidence>
<evidence type="ECO:0000259" key="2">
    <source>
        <dbReference type="Pfam" id="PF08714"/>
    </source>
</evidence>
<keyword evidence="4" id="KW-1185">Reference proteome</keyword>
<dbReference type="GO" id="GO:0016840">
    <property type="term" value="F:carbon-nitrogen lyase activity"/>
    <property type="evidence" value="ECO:0007669"/>
    <property type="project" value="InterPro"/>
</dbReference>
<dbReference type="KEGG" id="llh:I41_33530"/>
<gene>
    <name evidence="3" type="primary">fae_2</name>
    <name evidence="3" type="ORF">I41_33530</name>
</gene>
<dbReference type="InterPro" id="IPR020568">
    <property type="entry name" value="Ribosomal_Su5_D2-typ_SF"/>
</dbReference>
<feature type="domain" description="Formaldehyde-activating enzyme" evidence="2">
    <location>
        <begin position="6"/>
        <end position="171"/>
    </location>
</feature>
<evidence type="ECO:0000313" key="4">
    <source>
        <dbReference type="Proteomes" id="UP000317909"/>
    </source>
</evidence>
<dbReference type="GO" id="GO:0016051">
    <property type="term" value="P:carbohydrate biosynthetic process"/>
    <property type="evidence" value="ECO:0007669"/>
    <property type="project" value="InterPro"/>
</dbReference>